<evidence type="ECO:0000313" key="2">
    <source>
        <dbReference type="Proteomes" id="UP000248714"/>
    </source>
</evidence>
<accession>A0ABX9DVW0</accession>
<reference evidence="1 2" key="1">
    <citation type="submission" date="2018-06" db="EMBL/GenBank/DDBJ databases">
        <title>Genomic Encyclopedia of Type Strains, Phase IV (KMG-IV): sequencing the most valuable type-strain genomes for metagenomic binning, comparative biology and taxonomic classification.</title>
        <authorList>
            <person name="Goeker M."/>
        </authorList>
    </citation>
    <scope>NUCLEOTIDE SEQUENCE [LARGE SCALE GENOMIC DNA]</scope>
    <source>
        <strain evidence="1 2">DSM 45479</strain>
    </source>
</reference>
<gene>
    <name evidence="1" type="ORF">C8D87_11442</name>
</gene>
<dbReference type="RefSeq" id="WP_112231828.1">
    <property type="nucleotide sequence ID" value="NZ_QLTT01000014.1"/>
</dbReference>
<keyword evidence="2" id="KW-1185">Reference proteome</keyword>
<dbReference type="EMBL" id="QLTT01000014">
    <property type="protein sequence ID" value="RAS59430.1"/>
    <property type="molecule type" value="Genomic_DNA"/>
</dbReference>
<sequence>MTVSDPKLKRAHHTVPRFHLERFARPPGPGRAHAQLTRVELPGTKRHPISVTSATVERDFYLMRTTEGDLTDAFEDQLSEVEGAAAAAVRDLVDKGAWPLTDENREPIAAWAALQHLRTPGEREMLAVATELASEITSRGLRAELPGLAGAGPHTYVRQRELSREDRDQLREIHLQGMVRSFRSAVATLLGCAWTVVRFQRKSLITSDTPVTLIPIADADIRTPLSLASNDGILVPLDRRVALLMVDGTGDDRMIAGTTQASKSLNQEIVNGARRCVFHHPDDDPLAGLVLPEPAQAQLMFERMV</sequence>
<proteinExistence type="predicted"/>
<comment type="caution">
    <text evidence="1">The sequence shown here is derived from an EMBL/GenBank/DDBJ whole genome shotgun (WGS) entry which is preliminary data.</text>
</comment>
<dbReference type="InterPro" id="IPR025332">
    <property type="entry name" value="DUF4238"/>
</dbReference>
<protein>
    <submittedName>
        <fullName evidence="1">Uncharacterized protein DUF4238</fullName>
    </submittedName>
</protein>
<evidence type="ECO:0000313" key="1">
    <source>
        <dbReference type="EMBL" id="RAS59430.1"/>
    </source>
</evidence>
<dbReference type="Pfam" id="PF14022">
    <property type="entry name" value="DUF4238"/>
    <property type="match status" value="1"/>
</dbReference>
<organism evidence="1 2">
    <name type="scientific">Lentzea atacamensis</name>
    <dbReference type="NCBI Taxonomy" id="531938"/>
    <lineage>
        <taxon>Bacteria</taxon>
        <taxon>Bacillati</taxon>
        <taxon>Actinomycetota</taxon>
        <taxon>Actinomycetes</taxon>
        <taxon>Pseudonocardiales</taxon>
        <taxon>Pseudonocardiaceae</taxon>
        <taxon>Lentzea</taxon>
    </lineage>
</organism>
<dbReference type="Proteomes" id="UP000248714">
    <property type="component" value="Unassembled WGS sequence"/>
</dbReference>
<name>A0ABX9DVW0_9PSEU</name>